<comment type="similarity">
    <text evidence="3">Belongs to the flagella basal body rod proteins family.</text>
</comment>
<dbReference type="NCBIfam" id="TIGR02492">
    <property type="entry name" value="flgK_ends"/>
    <property type="match status" value="1"/>
</dbReference>
<organism evidence="9 10">
    <name type="scientific">Sphingomonas psychrotolerans</name>
    <dbReference type="NCBI Taxonomy" id="1327635"/>
    <lineage>
        <taxon>Bacteria</taxon>
        <taxon>Pseudomonadati</taxon>
        <taxon>Pseudomonadota</taxon>
        <taxon>Alphaproteobacteria</taxon>
        <taxon>Sphingomonadales</taxon>
        <taxon>Sphingomonadaceae</taxon>
        <taxon>Sphingomonas</taxon>
    </lineage>
</organism>
<dbReference type="Pfam" id="PF06429">
    <property type="entry name" value="Flg_bbr_C"/>
    <property type="match status" value="1"/>
</dbReference>
<evidence type="ECO:0000313" key="10">
    <source>
        <dbReference type="Proteomes" id="UP000229081"/>
    </source>
</evidence>
<feature type="domain" description="Flagellar hook-associated protein FlgK helical" evidence="8">
    <location>
        <begin position="102"/>
        <end position="321"/>
    </location>
</feature>
<dbReference type="OrthoDB" id="7181295at2"/>
<dbReference type="Pfam" id="PF22638">
    <property type="entry name" value="FlgK_D1"/>
    <property type="match status" value="1"/>
</dbReference>
<comment type="subcellular location">
    <subcellularLocation>
        <location evidence="1">Bacterial flagellum</location>
    </subcellularLocation>
    <subcellularLocation>
        <location evidence="2">Secreted</location>
    </subcellularLocation>
</comment>
<evidence type="ECO:0000256" key="5">
    <source>
        <dbReference type="ARBA" id="ARBA00022525"/>
    </source>
</evidence>
<dbReference type="GO" id="GO:0005576">
    <property type="term" value="C:extracellular region"/>
    <property type="evidence" value="ECO:0007669"/>
    <property type="project" value="UniProtKB-SubCell"/>
</dbReference>
<dbReference type="InterPro" id="IPR010930">
    <property type="entry name" value="Flg_bb/hook_C_dom"/>
</dbReference>
<dbReference type="GO" id="GO:0009424">
    <property type="term" value="C:bacterial-type flagellum hook"/>
    <property type="evidence" value="ECO:0007669"/>
    <property type="project" value="InterPro"/>
</dbReference>
<evidence type="ECO:0000256" key="4">
    <source>
        <dbReference type="ARBA" id="ARBA00016244"/>
    </source>
</evidence>
<reference evidence="9 10" key="1">
    <citation type="submission" date="2017-11" db="EMBL/GenBank/DDBJ databases">
        <title>Complete genome sequence of Sphingomonas sp. Strain Cra20, a psychrotolerant potential plant growth promoting rhizobacteria.</title>
        <authorList>
            <person name="Luo Y."/>
        </authorList>
    </citation>
    <scope>NUCLEOTIDE SEQUENCE [LARGE SCALE GENOMIC DNA]</scope>
    <source>
        <strain evidence="9 10">Cra20</strain>
    </source>
</reference>
<feature type="domain" description="Flagellar basal-body/hook protein C-terminal" evidence="7">
    <location>
        <begin position="407"/>
        <end position="444"/>
    </location>
</feature>
<dbReference type="PANTHER" id="PTHR30033">
    <property type="entry name" value="FLAGELLAR HOOK-ASSOCIATED PROTEIN 1"/>
    <property type="match status" value="1"/>
</dbReference>
<evidence type="ECO:0000256" key="3">
    <source>
        <dbReference type="ARBA" id="ARBA00009677"/>
    </source>
</evidence>
<evidence type="ECO:0000259" key="7">
    <source>
        <dbReference type="Pfam" id="PF06429"/>
    </source>
</evidence>
<dbReference type="PANTHER" id="PTHR30033:SF2">
    <property type="entry name" value="FLAGELLAR HOOK PROTEIN"/>
    <property type="match status" value="1"/>
</dbReference>
<proteinExistence type="inferred from homology"/>
<evidence type="ECO:0000256" key="6">
    <source>
        <dbReference type="ARBA" id="ARBA00023143"/>
    </source>
</evidence>
<dbReference type="RefSeq" id="WP_100282840.1">
    <property type="nucleotide sequence ID" value="NZ_CP024923.1"/>
</dbReference>
<sequence length="446" mass="45692">MSDMLSIGLSSLKAYQTALTTVSENIASAGTAGYSRRTTDIREVVAPAGITTGTAQGMGVVARGLTRAADVYKTAEVRTATADLARTEAGATWLQRVEESLTGNKLGDRLTGFFNSAKAVAADPASLAPRAAMLEAASSIASSFAATGTALDGAMEDLDKSAEAAATQLNSLARSLGRVNAGLGRQQEGTSGQAALLDERDRLLEQMSAITDVSVTTDTSGRAIVRVGGVAGPVLVQGENTGAITYQRSDEGLVAYTLHFQGEGSPVFPNGGVLAGFAEGAERIAGALDEVNKLATAFAEGINTVQAAGEDLDGTAGAPMFAAGDPAYKLTLMLDDPRGIAAAAPGKGIRDNGNLAGLEALRGSGRFEDTIASVTSANAAALSARRSVAEAQTAMRDSAVSERAAATGVNVDEEAVDLIRFQQAYQASSRVIQIARDTLNSILEIR</sequence>
<keyword evidence="10" id="KW-1185">Reference proteome</keyword>
<dbReference type="KEGG" id="sphc:CVN68_14560"/>
<evidence type="ECO:0000256" key="1">
    <source>
        <dbReference type="ARBA" id="ARBA00004365"/>
    </source>
</evidence>
<dbReference type="AlphaFoldDB" id="A0A2K8MGM5"/>
<name>A0A2K8MGM5_9SPHN</name>
<dbReference type="GO" id="GO:0044780">
    <property type="term" value="P:bacterial-type flagellum assembly"/>
    <property type="evidence" value="ECO:0007669"/>
    <property type="project" value="InterPro"/>
</dbReference>
<dbReference type="Proteomes" id="UP000229081">
    <property type="component" value="Chromosome"/>
</dbReference>
<dbReference type="InterPro" id="IPR053927">
    <property type="entry name" value="FlgK_helical"/>
</dbReference>
<evidence type="ECO:0000313" key="9">
    <source>
        <dbReference type="EMBL" id="ATY33035.1"/>
    </source>
</evidence>
<protein>
    <recommendedName>
        <fullName evidence="4">Flagellar hook-associated protein 1</fullName>
    </recommendedName>
</protein>
<evidence type="ECO:0000259" key="8">
    <source>
        <dbReference type="Pfam" id="PF22638"/>
    </source>
</evidence>
<keyword evidence="9" id="KW-0282">Flagellum</keyword>
<dbReference type="EMBL" id="CP024923">
    <property type="protein sequence ID" value="ATY33035.1"/>
    <property type="molecule type" value="Genomic_DNA"/>
</dbReference>
<keyword evidence="9" id="KW-0969">Cilium</keyword>
<accession>A0A2K8MGM5</accession>
<keyword evidence="9" id="KW-0966">Cell projection</keyword>
<keyword evidence="6" id="KW-0975">Bacterial flagellum</keyword>
<keyword evidence="5" id="KW-0964">Secreted</keyword>
<dbReference type="InterPro" id="IPR002371">
    <property type="entry name" value="FlgK"/>
</dbReference>
<dbReference type="GO" id="GO:0005198">
    <property type="term" value="F:structural molecule activity"/>
    <property type="evidence" value="ECO:0007669"/>
    <property type="project" value="InterPro"/>
</dbReference>
<dbReference type="SUPFAM" id="SSF64518">
    <property type="entry name" value="Phase 1 flagellin"/>
    <property type="match status" value="1"/>
</dbReference>
<gene>
    <name evidence="9" type="primary">flgK</name>
    <name evidence="9" type="ORF">CVN68_14560</name>
</gene>
<evidence type="ECO:0000256" key="2">
    <source>
        <dbReference type="ARBA" id="ARBA00004613"/>
    </source>
</evidence>